<evidence type="ECO:0000313" key="7">
    <source>
        <dbReference type="Proteomes" id="UP000604046"/>
    </source>
</evidence>
<organism evidence="6 7">
    <name type="scientific">Symbiodinium natans</name>
    <dbReference type="NCBI Taxonomy" id="878477"/>
    <lineage>
        <taxon>Eukaryota</taxon>
        <taxon>Sar</taxon>
        <taxon>Alveolata</taxon>
        <taxon>Dinophyceae</taxon>
        <taxon>Suessiales</taxon>
        <taxon>Symbiodiniaceae</taxon>
        <taxon>Symbiodinium</taxon>
    </lineage>
</organism>
<evidence type="ECO:0000256" key="1">
    <source>
        <dbReference type="ARBA" id="ARBA00022527"/>
    </source>
</evidence>
<proteinExistence type="predicted"/>
<dbReference type="AlphaFoldDB" id="A0A812N8U1"/>
<dbReference type="Pfam" id="PF03618">
    <property type="entry name" value="Kinase-PPPase"/>
    <property type="match status" value="2"/>
</dbReference>
<comment type="caution">
    <text evidence="6">The sequence shown here is derived from an EMBL/GenBank/DDBJ whole genome shotgun (WGS) entry which is preliminary data.</text>
</comment>
<dbReference type="EMBL" id="CAJNDS010002067">
    <property type="protein sequence ID" value="CAE7301405.1"/>
    <property type="molecule type" value="Genomic_DNA"/>
</dbReference>
<accession>A0A812N8U1</accession>
<dbReference type="GO" id="GO:0005524">
    <property type="term" value="F:ATP binding"/>
    <property type="evidence" value="ECO:0007669"/>
    <property type="project" value="InterPro"/>
</dbReference>
<dbReference type="PANTHER" id="PTHR31756:SF3">
    <property type="entry name" value="PYRUVATE, PHOSPHATE DIKINASE REGULATORY PROTEIN 1, CHLOROPLASTIC"/>
    <property type="match status" value="1"/>
</dbReference>
<keyword evidence="1" id="KW-0723">Serine/threonine-protein kinase</keyword>
<evidence type="ECO:0000256" key="2">
    <source>
        <dbReference type="ARBA" id="ARBA00022679"/>
    </source>
</evidence>
<dbReference type="GO" id="GO:0004674">
    <property type="term" value="F:protein serine/threonine kinase activity"/>
    <property type="evidence" value="ECO:0007669"/>
    <property type="project" value="UniProtKB-KW"/>
</dbReference>
<sequence>MLALSPCSARSSCSAPRRAAPGAGREALLACEVARQPHRQPLQCLMCALGGGILATERQRMRAGSNGCTGDLARARSVRMQAAEKGLDRRSKDEDEDLWNDIRNPPPGQINSFVPGATLEDAKMFAATRTIAVAPWSEDVTPKPIFAVSDNTGQVAKMIAEMGFRQFGDVQNAMVDVIPAVQTEEDVKRAVEQAANYAPEESLAIEQAGAMIIFSLSTQLGNFLVSECGRQGVPCINAMGSVVQGIEACLKVERGSTEPPAKPRKTFYAVSDASAEVVYLMLCKALDQFPESCVGSITVCSDVRMLQEVDHIVDAAAQDGSLVVYALASPGMSRFLRQQCERAKIPYADVFQPVVIALERYFDYPPVGVPGGHYSKTDVLSAKSLETGWQQKPVTY</sequence>
<reference evidence="6" key="1">
    <citation type="submission" date="2021-02" db="EMBL/GenBank/DDBJ databases">
        <authorList>
            <person name="Dougan E. K."/>
            <person name="Rhodes N."/>
            <person name="Thang M."/>
            <person name="Chan C."/>
        </authorList>
    </citation>
    <scope>NUCLEOTIDE SEQUENCE</scope>
</reference>
<protein>
    <submittedName>
        <fullName evidence="6">PDRP1 protein</fullName>
    </submittedName>
</protein>
<dbReference type="InterPro" id="IPR005177">
    <property type="entry name" value="Kinase-pyrophosphorylase"/>
</dbReference>
<gene>
    <name evidence="6" type="primary">PDRP1</name>
    <name evidence="6" type="ORF">SNAT2548_LOCUS15853</name>
</gene>
<evidence type="ECO:0000256" key="5">
    <source>
        <dbReference type="SAM" id="MobiDB-lite"/>
    </source>
</evidence>
<keyword evidence="3" id="KW-0547">Nucleotide-binding</keyword>
<keyword evidence="7" id="KW-1185">Reference proteome</keyword>
<feature type="region of interest" description="Disordered" evidence="5">
    <location>
        <begin position="82"/>
        <end position="110"/>
    </location>
</feature>
<name>A0A812N8U1_9DINO</name>
<dbReference type="PANTHER" id="PTHR31756">
    <property type="entry name" value="PYRUVATE, PHOSPHATE DIKINASE REGULATORY PROTEIN 1, CHLOROPLASTIC"/>
    <property type="match status" value="1"/>
</dbReference>
<dbReference type="OrthoDB" id="418669at2759"/>
<keyword evidence="2" id="KW-0808">Transferase</keyword>
<evidence type="ECO:0000256" key="3">
    <source>
        <dbReference type="ARBA" id="ARBA00022741"/>
    </source>
</evidence>
<keyword evidence="4" id="KW-0418">Kinase</keyword>
<dbReference type="Proteomes" id="UP000604046">
    <property type="component" value="Unassembled WGS sequence"/>
</dbReference>
<evidence type="ECO:0000313" key="6">
    <source>
        <dbReference type="EMBL" id="CAE7301405.1"/>
    </source>
</evidence>
<evidence type="ECO:0000256" key="4">
    <source>
        <dbReference type="ARBA" id="ARBA00022777"/>
    </source>
</evidence>